<dbReference type="GO" id="GO:0030154">
    <property type="term" value="P:cell differentiation"/>
    <property type="evidence" value="ECO:0007669"/>
    <property type="project" value="TreeGrafter"/>
</dbReference>
<dbReference type="EMBL" id="JAFJMO010000003">
    <property type="protein sequence ID" value="KAJ8281942.1"/>
    <property type="molecule type" value="Genomic_DNA"/>
</dbReference>
<comment type="similarity">
    <text evidence="1 3">Belongs to the ETS family.</text>
</comment>
<keyword evidence="7" id="KW-1185">Reference proteome</keyword>
<name>A0A9Q1DUA6_CONCO</name>
<accession>A0A9Q1DUA6</accession>
<dbReference type="InterPro" id="IPR013761">
    <property type="entry name" value="SAM/pointed_sf"/>
</dbReference>
<feature type="domain" description="ETS" evidence="4">
    <location>
        <begin position="143"/>
        <end position="193"/>
    </location>
</feature>
<evidence type="ECO:0000259" key="5">
    <source>
        <dbReference type="PROSITE" id="PS51433"/>
    </source>
</evidence>
<dbReference type="PANTHER" id="PTHR11849:SF289">
    <property type="entry name" value="ETS-LIKE PROTEIN POINTED"/>
    <property type="match status" value="1"/>
</dbReference>
<protein>
    <submittedName>
        <fullName evidence="6">Uncharacterized protein</fullName>
    </submittedName>
</protein>
<evidence type="ECO:0000313" key="6">
    <source>
        <dbReference type="EMBL" id="KAJ8281942.1"/>
    </source>
</evidence>
<dbReference type="InterPro" id="IPR036390">
    <property type="entry name" value="WH_DNA-bd_sf"/>
</dbReference>
<dbReference type="Gene3D" id="1.10.10.10">
    <property type="entry name" value="Winged helix-like DNA-binding domain superfamily/Winged helix DNA-binding domain"/>
    <property type="match status" value="1"/>
</dbReference>
<organism evidence="6 7">
    <name type="scientific">Conger conger</name>
    <name type="common">Conger eel</name>
    <name type="synonym">Muraena conger</name>
    <dbReference type="NCBI Taxonomy" id="82655"/>
    <lineage>
        <taxon>Eukaryota</taxon>
        <taxon>Metazoa</taxon>
        <taxon>Chordata</taxon>
        <taxon>Craniata</taxon>
        <taxon>Vertebrata</taxon>
        <taxon>Euteleostomi</taxon>
        <taxon>Actinopterygii</taxon>
        <taxon>Neopterygii</taxon>
        <taxon>Teleostei</taxon>
        <taxon>Anguilliformes</taxon>
        <taxon>Congridae</taxon>
        <taxon>Conger</taxon>
    </lineage>
</organism>
<dbReference type="Pfam" id="PF00178">
    <property type="entry name" value="Ets"/>
    <property type="match status" value="1"/>
</dbReference>
<dbReference type="Gene3D" id="1.10.150.50">
    <property type="entry name" value="Transcription Factor, Ets-1"/>
    <property type="match status" value="1"/>
</dbReference>
<evidence type="ECO:0000256" key="2">
    <source>
        <dbReference type="ARBA" id="ARBA00023125"/>
    </source>
</evidence>
<evidence type="ECO:0000256" key="1">
    <source>
        <dbReference type="ARBA" id="ARBA00005562"/>
    </source>
</evidence>
<dbReference type="InterPro" id="IPR036388">
    <property type="entry name" value="WH-like_DNA-bd_sf"/>
</dbReference>
<evidence type="ECO:0000313" key="7">
    <source>
        <dbReference type="Proteomes" id="UP001152803"/>
    </source>
</evidence>
<reference evidence="6" key="1">
    <citation type="journal article" date="2023" name="Science">
        <title>Genome structures resolve the early diversification of teleost fishes.</title>
        <authorList>
            <person name="Parey E."/>
            <person name="Louis A."/>
            <person name="Montfort J."/>
            <person name="Bouchez O."/>
            <person name="Roques C."/>
            <person name="Iampietro C."/>
            <person name="Lluch J."/>
            <person name="Castinel A."/>
            <person name="Donnadieu C."/>
            <person name="Desvignes T."/>
            <person name="Floi Bucao C."/>
            <person name="Jouanno E."/>
            <person name="Wen M."/>
            <person name="Mejri S."/>
            <person name="Dirks R."/>
            <person name="Jansen H."/>
            <person name="Henkel C."/>
            <person name="Chen W.J."/>
            <person name="Zahm M."/>
            <person name="Cabau C."/>
            <person name="Klopp C."/>
            <person name="Thompson A.W."/>
            <person name="Robinson-Rechavi M."/>
            <person name="Braasch I."/>
            <person name="Lecointre G."/>
            <person name="Bobe J."/>
            <person name="Postlethwait J.H."/>
            <person name="Berthelot C."/>
            <person name="Roest Crollius H."/>
            <person name="Guiguen Y."/>
        </authorList>
    </citation>
    <scope>NUCLEOTIDE SEQUENCE</scope>
    <source>
        <strain evidence="6">Concon-B</strain>
    </source>
</reference>
<dbReference type="PRINTS" id="PR00454">
    <property type="entry name" value="ETSDOMAIN"/>
</dbReference>
<keyword evidence="2 3" id="KW-0238">DNA-binding</keyword>
<dbReference type="PROSITE" id="PS00346">
    <property type="entry name" value="ETS_DOMAIN_2"/>
    <property type="match status" value="1"/>
</dbReference>
<keyword evidence="3" id="KW-0539">Nucleus</keyword>
<dbReference type="InterPro" id="IPR003118">
    <property type="entry name" value="Pointed_dom"/>
</dbReference>
<dbReference type="GO" id="GO:0005634">
    <property type="term" value="C:nucleus"/>
    <property type="evidence" value="ECO:0007669"/>
    <property type="project" value="UniProtKB-SubCell"/>
</dbReference>
<dbReference type="InterPro" id="IPR046328">
    <property type="entry name" value="ETS_fam"/>
</dbReference>
<sequence length="220" mass="25454">MSLLTTCFPNSRMDWSTYELDPLVVPPLTPTSKDVLSQAVRATFAGFTQERIRLRFPPEWEVSHWLDWCQAEFSLHGLGPDLRGLPGSELCTLDRDGFLALTSDCTAGEILWEHLETMRNDYLSEHSQYQDEPSYPQIPAGYLPEPLQVARLWGRRKNKPNMNYEKLSRGLRYYYDKNIIHKTAGKRYVYRFVCNLQGLLGCDPRELHTVLDILPKDGEE</sequence>
<dbReference type="Proteomes" id="UP001152803">
    <property type="component" value="Unassembled WGS sequence"/>
</dbReference>
<dbReference type="Pfam" id="PF02198">
    <property type="entry name" value="SAM_PNT"/>
    <property type="match status" value="1"/>
</dbReference>
<dbReference type="InterPro" id="IPR000418">
    <property type="entry name" value="Ets_dom"/>
</dbReference>
<dbReference type="PROSITE" id="PS51433">
    <property type="entry name" value="PNT"/>
    <property type="match status" value="1"/>
</dbReference>
<dbReference type="PROSITE" id="PS50061">
    <property type="entry name" value="ETS_DOMAIN_3"/>
    <property type="match status" value="1"/>
</dbReference>
<comment type="caution">
    <text evidence="6">The sequence shown here is derived from an EMBL/GenBank/DDBJ whole genome shotgun (WGS) entry which is preliminary data.</text>
</comment>
<dbReference type="PANTHER" id="PTHR11849">
    <property type="entry name" value="ETS"/>
    <property type="match status" value="1"/>
</dbReference>
<evidence type="ECO:0000259" key="4">
    <source>
        <dbReference type="PROSITE" id="PS50061"/>
    </source>
</evidence>
<dbReference type="SMART" id="SM00413">
    <property type="entry name" value="ETS"/>
    <property type="match status" value="1"/>
</dbReference>
<dbReference type="SMART" id="SM00251">
    <property type="entry name" value="SAM_PNT"/>
    <property type="match status" value="1"/>
</dbReference>
<dbReference type="SUPFAM" id="SSF47769">
    <property type="entry name" value="SAM/Pointed domain"/>
    <property type="match status" value="1"/>
</dbReference>
<dbReference type="GO" id="GO:0043565">
    <property type="term" value="F:sequence-specific DNA binding"/>
    <property type="evidence" value="ECO:0007669"/>
    <property type="project" value="InterPro"/>
</dbReference>
<dbReference type="SUPFAM" id="SSF46785">
    <property type="entry name" value="Winged helix' DNA-binding domain"/>
    <property type="match status" value="1"/>
</dbReference>
<dbReference type="OrthoDB" id="10067219at2759"/>
<dbReference type="GO" id="GO:0000981">
    <property type="term" value="F:DNA-binding transcription factor activity, RNA polymerase II-specific"/>
    <property type="evidence" value="ECO:0007669"/>
    <property type="project" value="TreeGrafter"/>
</dbReference>
<comment type="subcellular location">
    <subcellularLocation>
        <location evidence="3">Nucleus</location>
    </subcellularLocation>
</comment>
<gene>
    <name evidence="6" type="ORF">COCON_G00044610</name>
</gene>
<feature type="domain" description="PNT" evidence="5">
    <location>
        <begin position="36"/>
        <end position="122"/>
    </location>
</feature>
<evidence type="ECO:0000256" key="3">
    <source>
        <dbReference type="RuleBase" id="RU004019"/>
    </source>
</evidence>
<dbReference type="AlphaFoldDB" id="A0A9Q1DUA6"/>
<proteinExistence type="inferred from homology"/>